<name>A0ABW2J877_9BURK</name>
<reference evidence="3" key="1">
    <citation type="journal article" date="2019" name="Int. J. Syst. Evol. Microbiol.">
        <title>The Global Catalogue of Microorganisms (GCM) 10K type strain sequencing project: providing services to taxonomists for standard genome sequencing and annotation.</title>
        <authorList>
            <consortium name="The Broad Institute Genomics Platform"/>
            <consortium name="The Broad Institute Genome Sequencing Center for Infectious Disease"/>
            <person name="Wu L."/>
            <person name="Ma J."/>
        </authorList>
    </citation>
    <scope>NUCLEOTIDE SEQUENCE [LARGE SCALE GENOMIC DNA]</scope>
    <source>
        <strain evidence="3">CCUG 36956</strain>
    </source>
</reference>
<protein>
    <submittedName>
        <fullName evidence="2">Glycosyltransferase</fullName>
        <ecNumber evidence="2">2.4.-.-</ecNumber>
    </submittedName>
</protein>
<feature type="domain" description="Glycosyltransferase 2-like" evidence="1">
    <location>
        <begin position="14"/>
        <end position="133"/>
    </location>
</feature>
<dbReference type="InterPro" id="IPR001173">
    <property type="entry name" value="Glyco_trans_2-like"/>
</dbReference>
<keyword evidence="3" id="KW-1185">Reference proteome</keyword>
<dbReference type="GO" id="GO:0016757">
    <property type="term" value="F:glycosyltransferase activity"/>
    <property type="evidence" value="ECO:0007669"/>
    <property type="project" value="UniProtKB-KW"/>
</dbReference>
<dbReference type="RefSeq" id="WP_382235103.1">
    <property type="nucleotide sequence ID" value="NZ_JBHTCC010000003.1"/>
</dbReference>
<sequence length="311" mass="35289">MEIDLIKPPPKVAVCLAAFNGLDWIAEQLESVLAQKCVDVSVFISVDQSTDGTEKWIDQRALGDKRIIVLPHGRRFGGAARNFFRLLRDVDFSGFDYISFADQDDLWFNDKLKRAHEMLQRTGADGYSSNVTAFWSGGRELLINKSQAQKKWDFLFEAAGPGCTYVMKNALAGDMKVQLCNHWHKAQQVGLHDWFAYAFARANGYRWVIDNQPSMLYRQHAENQVGVNEGWRAFFHRGRKILSGWGFQQSACIAEVAGIGDDPFVTSWTKGGRMGLLKLAFQANHCRRRLRDQILFAISCLACSVRHGKYE</sequence>
<dbReference type="Proteomes" id="UP001596379">
    <property type="component" value="Unassembled WGS sequence"/>
</dbReference>
<dbReference type="PANTHER" id="PTHR43685">
    <property type="entry name" value="GLYCOSYLTRANSFERASE"/>
    <property type="match status" value="1"/>
</dbReference>
<dbReference type="SUPFAM" id="SSF53448">
    <property type="entry name" value="Nucleotide-diphospho-sugar transferases"/>
    <property type="match status" value="1"/>
</dbReference>
<dbReference type="InterPro" id="IPR029044">
    <property type="entry name" value="Nucleotide-diphossugar_trans"/>
</dbReference>
<dbReference type="Pfam" id="PF00535">
    <property type="entry name" value="Glycos_transf_2"/>
    <property type="match status" value="1"/>
</dbReference>
<comment type="caution">
    <text evidence="2">The sequence shown here is derived from an EMBL/GenBank/DDBJ whole genome shotgun (WGS) entry which is preliminary data.</text>
</comment>
<keyword evidence="2" id="KW-0808">Transferase</keyword>
<dbReference type="InterPro" id="IPR050834">
    <property type="entry name" value="Glycosyltransf_2"/>
</dbReference>
<evidence type="ECO:0000259" key="1">
    <source>
        <dbReference type="Pfam" id="PF00535"/>
    </source>
</evidence>
<dbReference type="Gene3D" id="3.90.550.10">
    <property type="entry name" value="Spore Coat Polysaccharide Biosynthesis Protein SpsA, Chain A"/>
    <property type="match status" value="1"/>
</dbReference>
<accession>A0ABW2J877</accession>
<keyword evidence="2" id="KW-0328">Glycosyltransferase</keyword>
<gene>
    <name evidence="2" type="ORF">ACFQO0_12460</name>
</gene>
<evidence type="ECO:0000313" key="3">
    <source>
        <dbReference type="Proteomes" id="UP001596379"/>
    </source>
</evidence>
<dbReference type="EMBL" id="JBHTCC010000003">
    <property type="protein sequence ID" value="MFC7299251.1"/>
    <property type="molecule type" value="Genomic_DNA"/>
</dbReference>
<evidence type="ECO:0000313" key="2">
    <source>
        <dbReference type="EMBL" id="MFC7299251.1"/>
    </source>
</evidence>
<dbReference type="PANTHER" id="PTHR43685:SF2">
    <property type="entry name" value="GLYCOSYLTRANSFERASE 2-LIKE DOMAIN-CONTAINING PROTEIN"/>
    <property type="match status" value="1"/>
</dbReference>
<proteinExistence type="predicted"/>
<organism evidence="2 3">
    <name type="scientific">Herminiimonas aquatilis</name>
    <dbReference type="NCBI Taxonomy" id="345342"/>
    <lineage>
        <taxon>Bacteria</taxon>
        <taxon>Pseudomonadati</taxon>
        <taxon>Pseudomonadota</taxon>
        <taxon>Betaproteobacteria</taxon>
        <taxon>Burkholderiales</taxon>
        <taxon>Oxalobacteraceae</taxon>
        <taxon>Herminiimonas</taxon>
    </lineage>
</organism>
<dbReference type="EC" id="2.4.-.-" evidence="2"/>